<dbReference type="OrthoDB" id="10265871at2759"/>
<keyword evidence="4" id="KW-1185">Reference proteome</keyword>
<proteinExistence type="predicted"/>
<evidence type="ECO:0000259" key="2">
    <source>
        <dbReference type="Pfam" id="PF23544"/>
    </source>
</evidence>
<protein>
    <submittedName>
        <fullName evidence="3">DUF1446-domain-containing protein</fullName>
    </submittedName>
</protein>
<gene>
    <name evidence="3" type="ORF">BP5796_06797</name>
</gene>
<dbReference type="Proteomes" id="UP000256328">
    <property type="component" value="Unassembled WGS sequence"/>
</dbReference>
<dbReference type="PANTHER" id="PTHR47585">
    <property type="match status" value="1"/>
</dbReference>
<dbReference type="InterPro" id="IPR010839">
    <property type="entry name" value="AtuA_N"/>
</dbReference>
<name>A0A3D8RPV1_9HELO</name>
<evidence type="ECO:0000259" key="1">
    <source>
        <dbReference type="Pfam" id="PF07287"/>
    </source>
</evidence>
<dbReference type="AlphaFoldDB" id="A0A3D8RPV1"/>
<dbReference type="InterPro" id="IPR056362">
    <property type="entry name" value="AtuA-like_ferredoxin_dom"/>
</dbReference>
<dbReference type="PANTHER" id="PTHR47585:SF2">
    <property type="entry name" value="DUF1446 DOMAIN PROTEIN (AFU_ORTHOLOGUE AFUA_6G11420)"/>
    <property type="match status" value="1"/>
</dbReference>
<evidence type="ECO:0000313" key="3">
    <source>
        <dbReference type="EMBL" id="RDW75976.1"/>
    </source>
</evidence>
<accession>A0A3D8RPV1</accession>
<organism evidence="3 4">
    <name type="scientific">Coleophoma crateriformis</name>
    <dbReference type="NCBI Taxonomy" id="565419"/>
    <lineage>
        <taxon>Eukaryota</taxon>
        <taxon>Fungi</taxon>
        <taxon>Dikarya</taxon>
        <taxon>Ascomycota</taxon>
        <taxon>Pezizomycotina</taxon>
        <taxon>Leotiomycetes</taxon>
        <taxon>Helotiales</taxon>
        <taxon>Dermateaceae</taxon>
        <taxon>Coleophoma</taxon>
    </lineage>
</organism>
<feature type="domain" description="AtuA-like ferredoxin-fold" evidence="2">
    <location>
        <begin position="504"/>
        <end position="600"/>
    </location>
</feature>
<dbReference type="Pfam" id="PF23544">
    <property type="entry name" value="AtuA_ferredoxin"/>
    <property type="match status" value="1"/>
</dbReference>
<feature type="domain" description="Acyclic terpene utilisation N-terminal" evidence="1">
    <location>
        <begin position="11"/>
        <end position="460"/>
    </location>
</feature>
<sequence length="614" mass="68098">MAATVTPKRPIRVLNISGAPVDRRDAMANAAASDEPVDVLVGDWMSELNMPSKSYLLSEGLSPGYEQSFVESLEPAIENIAKKGIKLAANAGTVGTKALYDIVVEMAKSKNLDLTIAWVEGDVVLEQVQTALKEGTHDFVNFITKQKLKDWPFKPLFAQCYLGGLGIATAFKEGADIVICGRVADASPIIGAAAWWHDWVAEPSKYYDELARSLIAGHLIECSTYCCGGNFTGFKSLDWDTIAEMGFPFAEIAHDGDVIITKQKNTGGMVTPETCKEQLLYEIQGTYYYNSDVIAKIDQVEFTQVAKDKVRISGVTGVAPPPFTKVGITAHGGYRAELHYCFVGLDIEEKAKMTEIQMRKSFGEERLKKFTTWEFTINGSVPVNPRNQASCIVDARLVAQSPEEEALSLKNFCAPALDIVMEAYPACTFQRDLRTAEPQPYQEYFVSLIPQSFLKQKVHFSTSGKASIDIKAPEITSSLDAQQPSYPPTNPVDLATFGETVEAPLGYIVHARAGDKGSNCNVGFFVRHEDEWDWLRSFLSTERLIELMGEDYVGQKIDRMEFSKLWAVHFLVHDHLDRGVNANTTYDILGKFLSEYIRCKPAPLPKKFLDRGKI</sequence>
<comment type="caution">
    <text evidence="3">The sequence shown here is derived from an EMBL/GenBank/DDBJ whole genome shotgun (WGS) entry which is preliminary data.</text>
</comment>
<evidence type="ECO:0000313" key="4">
    <source>
        <dbReference type="Proteomes" id="UP000256328"/>
    </source>
</evidence>
<dbReference type="Pfam" id="PF07287">
    <property type="entry name" value="AtuA"/>
    <property type="match status" value="1"/>
</dbReference>
<reference evidence="3 4" key="1">
    <citation type="journal article" date="2018" name="IMA Fungus">
        <title>IMA Genome-F 9: Draft genome sequence of Annulohypoxylon stygium, Aspergillus mulundensis, Berkeleyomyces basicola (syn. Thielaviopsis basicola), Ceratocystis smalleyi, two Cercospora beticola strains, Coleophoma cylindrospora, Fusarium fracticaudum, Phialophora cf. hyalina, and Morchella septimelata.</title>
        <authorList>
            <person name="Wingfield B.D."/>
            <person name="Bills G.F."/>
            <person name="Dong Y."/>
            <person name="Huang W."/>
            <person name="Nel W.J."/>
            <person name="Swalarsk-Parry B.S."/>
            <person name="Vaghefi N."/>
            <person name="Wilken P.M."/>
            <person name="An Z."/>
            <person name="de Beer Z.W."/>
            <person name="De Vos L."/>
            <person name="Chen L."/>
            <person name="Duong T.A."/>
            <person name="Gao Y."/>
            <person name="Hammerbacher A."/>
            <person name="Kikkert J.R."/>
            <person name="Li Y."/>
            <person name="Li H."/>
            <person name="Li K."/>
            <person name="Li Q."/>
            <person name="Liu X."/>
            <person name="Ma X."/>
            <person name="Naidoo K."/>
            <person name="Pethybridge S.J."/>
            <person name="Sun J."/>
            <person name="Steenkamp E.T."/>
            <person name="van der Nest M.A."/>
            <person name="van Wyk S."/>
            <person name="Wingfield M.J."/>
            <person name="Xiong C."/>
            <person name="Yue Q."/>
            <person name="Zhang X."/>
        </authorList>
    </citation>
    <scope>NUCLEOTIDE SEQUENCE [LARGE SCALE GENOMIC DNA]</scope>
    <source>
        <strain evidence="3 4">BP5796</strain>
    </source>
</reference>
<dbReference type="EMBL" id="PDLN01000009">
    <property type="protein sequence ID" value="RDW75976.1"/>
    <property type="molecule type" value="Genomic_DNA"/>
</dbReference>